<dbReference type="AlphaFoldDB" id="A0A165U635"/>
<feature type="compositionally biased region" description="Polar residues" evidence="1">
    <location>
        <begin position="87"/>
        <end position="99"/>
    </location>
</feature>
<dbReference type="OrthoDB" id="3240950at2759"/>
<evidence type="ECO:0000313" key="2">
    <source>
        <dbReference type="EMBL" id="KZT74448.1"/>
    </source>
</evidence>
<dbReference type="Proteomes" id="UP000076727">
    <property type="component" value="Unassembled WGS sequence"/>
</dbReference>
<sequence>MPRLFPHLGRSSKEHVPGYDAYDPYYGHPEHGYGYDGYDYAPEQRERPAWRKMLSRGSGSSSNTKTSSTRTGGRAYYGEGEVPGFQRTVSRPHPTQSPNRGMYYPSQVPRYASSDDTESYVNIPSRPRSPVPIVQRESSFTDMNGLGRLQEAFADHGTYTEATPTVTIDPTTPVRGSPRMRPMPMHSAGPVRMGTMHEARHEPVIIDDSNGSVEGIRPDVDVMRPSSSKPKRHQTHRDRERPPREPKSPSRRMEVLTGGPTYWDVHPGVHEYPPVVVVVQRGHYGERDTYYIIPGGQPVVFQDDYGNEITRVGDFSGFYVPQPLHPVIVEDEYGREICRAGYEDGRITPGPYFGKVNVHYLGGNAKGHYRTRSGRREYYDRMYDGYDRGYDRGYAPEYTSYPYDDYTDGRYRRHGSYEYRDMGSSRSVMFADPEGSLSGRRPTVSHRSYSSRDRYYDSPPRVDGYGSHGSSGLSYVDDPYIDPYTGRSRSRSGSGSSSSRRHRDVVYDSRY</sequence>
<reference evidence="2 3" key="1">
    <citation type="journal article" date="2016" name="Mol. Biol. Evol.">
        <title>Comparative Genomics of Early-Diverging Mushroom-Forming Fungi Provides Insights into the Origins of Lignocellulose Decay Capabilities.</title>
        <authorList>
            <person name="Nagy L.G."/>
            <person name="Riley R."/>
            <person name="Tritt A."/>
            <person name="Adam C."/>
            <person name="Daum C."/>
            <person name="Floudas D."/>
            <person name="Sun H."/>
            <person name="Yadav J.S."/>
            <person name="Pangilinan J."/>
            <person name="Larsson K.H."/>
            <person name="Matsuura K."/>
            <person name="Barry K."/>
            <person name="Labutti K."/>
            <person name="Kuo R."/>
            <person name="Ohm R.A."/>
            <person name="Bhattacharya S.S."/>
            <person name="Shirouzu T."/>
            <person name="Yoshinaga Y."/>
            <person name="Martin F.M."/>
            <person name="Grigoriev I.V."/>
            <person name="Hibbett D.S."/>
        </authorList>
    </citation>
    <scope>NUCLEOTIDE SEQUENCE [LARGE SCALE GENOMIC DNA]</scope>
    <source>
        <strain evidence="2 3">L-15889</strain>
    </source>
</reference>
<feature type="region of interest" description="Disordered" evidence="1">
    <location>
        <begin position="428"/>
        <end position="511"/>
    </location>
</feature>
<feature type="region of interest" description="Disordered" evidence="1">
    <location>
        <begin position="208"/>
        <end position="253"/>
    </location>
</feature>
<feature type="compositionally biased region" description="Basic and acidic residues" evidence="1">
    <location>
        <begin position="237"/>
        <end position="253"/>
    </location>
</feature>
<feature type="region of interest" description="Disordered" evidence="1">
    <location>
        <begin position="163"/>
        <end position="182"/>
    </location>
</feature>
<accession>A0A165U635</accession>
<protein>
    <submittedName>
        <fullName evidence="2">Uncharacterized protein</fullName>
    </submittedName>
</protein>
<feature type="compositionally biased region" description="Low complexity" evidence="1">
    <location>
        <begin position="55"/>
        <end position="74"/>
    </location>
</feature>
<feature type="region of interest" description="Disordered" evidence="1">
    <location>
        <begin position="52"/>
        <end position="131"/>
    </location>
</feature>
<name>A0A165U635_9APHY</name>
<organism evidence="2 3">
    <name type="scientific">Daedalea quercina L-15889</name>
    <dbReference type="NCBI Taxonomy" id="1314783"/>
    <lineage>
        <taxon>Eukaryota</taxon>
        <taxon>Fungi</taxon>
        <taxon>Dikarya</taxon>
        <taxon>Basidiomycota</taxon>
        <taxon>Agaricomycotina</taxon>
        <taxon>Agaricomycetes</taxon>
        <taxon>Polyporales</taxon>
        <taxon>Fomitopsis</taxon>
    </lineage>
</organism>
<gene>
    <name evidence="2" type="ORF">DAEQUDRAFT_807577</name>
</gene>
<feature type="compositionally biased region" description="Low complexity" evidence="1">
    <location>
        <begin position="457"/>
        <end position="475"/>
    </location>
</feature>
<dbReference type="EMBL" id="KV429033">
    <property type="protein sequence ID" value="KZT74448.1"/>
    <property type="molecule type" value="Genomic_DNA"/>
</dbReference>
<keyword evidence="3" id="KW-1185">Reference proteome</keyword>
<proteinExistence type="predicted"/>
<feature type="compositionally biased region" description="Low complexity" evidence="1">
    <location>
        <begin position="163"/>
        <end position="173"/>
    </location>
</feature>
<evidence type="ECO:0000256" key="1">
    <source>
        <dbReference type="SAM" id="MobiDB-lite"/>
    </source>
</evidence>
<evidence type="ECO:0000313" key="3">
    <source>
        <dbReference type="Proteomes" id="UP000076727"/>
    </source>
</evidence>